<dbReference type="Gene3D" id="3.40.50.620">
    <property type="entry name" value="HUPs"/>
    <property type="match status" value="1"/>
</dbReference>
<dbReference type="Proteomes" id="UP000199612">
    <property type="component" value="Unassembled WGS sequence"/>
</dbReference>
<dbReference type="Gene3D" id="3.60.20.10">
    <property type="entry name" value="Glutamine Phosphoribosylpyrophosphate, subunit 1, domain 1"/>
    <property type="match status" value="1"/>
</dbReference>
<keyword evidence="2" id="KW-1185">Reference proteome</keyword>
<reference evidence="2" key="1">
    <citation type="submission" date="2016-10" db="EMBL/GenBank/DDBJ databases">
        <authorList>
            <person name="Varghese N."/>
            <person name="Submissions S."/>
        </authorList>
    </citation>
    <scope>NUCLEOTIDE SEQUENCE [LARGE SCALE GENOMIC DNA]</scope>
    <source>
        <strain evidence="2">DSM 23664</strain>
    </source>
</reference>
<sequence length="478" mass="55357">MHADYLIRKDRDRSFDQYGRLGPFIFNYEATELFTQIDHADKSIILYGKVIDSRNAALTPREIAADLLAAENMTELLAYSRYLAGRYVILFRVKEELWVLPDATSSVPVYYTVTGHETVVASSQKRIADVLGFELSASAVKIKASAEEQQSLPYDSAMYDEMKAVIPNHYLNVNEQRAVRHFPSYKMQEKTVEEVALETIHLTQNVVDNYMAERELIIPLTAGKDSRLVLSFFRKYQDRIKLYTFNHHPESPEPDDIRIPKQLTEKLGLTYRVFPREQLEESDYKHYQTMFSGTQNKRILENALTLKKSEYRDQSFVTGDIIPLVKSNFGRKLPEKLATPSYLVTKTHNYSKENKARITEWLNEVKGSAHENQVSLYDLFFWEMRLGRWLPNNMANYDTMSDPVLIFNNRHLIESWSAIPRAKRVDTAIHEMIIAKQWPELLDISLTSGGGLANALTQQSYVYYLATFLKYGVHKFKK</sequence>
<dbReference type="SUPFAM" id="SSF56235">
    <property type="entry name" value="N-terminal nucleophile aminohydrolases (Ntn hydrolases)"/>
    <property type="match status" value="1"/>
</dbReference>
<proteinExistence type="predicted"/>
<evidence type="ECO:0008006" key="3">
    <source>
        <dbReference type="Google" id="ProtNLM"/>
    </source>
</evidence>
<organism evidence="1 2">
    <name type="scientific">Alkalibacterium subtropicum</name>
    <dbReference type="NCBI Taxonomy" id="753702"/>
    <lineage>
        <taxon>Bacteria</taxon>
        <taxon>Bacillati</taxon>
        <taxon>Bacillota</taxon>
        <taxon>Bacilli</taxon>
        <taxon>Lactobacillales</taxon>
        <taxon>Carnobacteriaceae</taxon>
        <taxon>Alkalibacterium</taxon>
    </lineage>
</organism>
<gene>
    <name evidence="1" type="ORF">SAMN04488102_10385</name>
</gene>
<dbReference type="SUPFAM" id="SSF52402">
    <property type="entry name" value="Adenine nucleotide alpha hydrolases-like"/>
    <property type="match status" value="1"/>
</dbReference>
<evidence type="ECO:0000313" key="2">
    <source>
        <dbReference type="Proteomes" id="UP000199612"/>
    </source>
</evidence>
<dbReference type="AlphaFoldDB" id="A0A1I1GHS4"/>
<dbReference type="InterPro" id="IPR029055">
    <property type="entry name" value="Ntn_hydrolases_N"/>
</dbReference>
<accession>A0A1I1GHS4</accession>
<protein>
    <recommendedName>
        <fullName evidence="3">Asparagine synthetase domain-containing protein</fullName>
    </recommendedName>
</protein>
<dbReference type="OrthoDB" id="2462219at2"/>
<dbReference type="STRING" id="753702.SAMN04488102_10385"/>
<name>A0A1I1GHS4_9LACT</name>
<dbReference type="EMBL" id="FOLT01000003">
    <property type="protein sequence ID" value="SFC11094.1"/>
    <property type="molecule type" value="Genomic_DNA"/>
</dbReference>
<evidence type="ECO:0000313" key="1">
    <source>
        <dbReference type="EMBL" id="SFC11094.1"/>
    </source>
</evidence>
<dbReference type="InterPro" id="IPR014729">
    <property type="entry name" value="Rossmann-like_a/b/a_fold"/>
</dbReference>